<evidence type="ECO:0000313" key="1">
    <source>
        <dbReference type="EMBL" id="EOR06681.1"/>
    </source>
</evidence>
<organism evidence="1 2">
    <name type="scientific">Acinetobacter tandoii DSM 14970 = CIP 107469</name>
    <dbReference type="NCBI Taxonomy" id="1120927"/>
    <lineage>
        <taxon>Bacteria</taxon>
        <taxon>Pseudomonadati</taxon>
        <taxon>Pseudomonadota</taxon>
        <taxon>Gammaproteobacteria</taxon>
        <taxon>Moraxellales</taxon>
        <taxon>Moraxellaceae</taxon>
        <taxon>Acinetobacter</taxon>
    </lineage>
</organism>
<dbReference type="EMBL" id="AQFM01000039">
    <property type="protein sequence ID" value="EOR06681.1"/>
    <property type="molecule type" value="Genomic_DNA"/>
</dbReference>
<comment type="caution">
    <text evidence="1">The sequence shown here is derived from an EMBL/GenBank/DDBJ whole genome shotgun (WGS) entry which is preliminary data.</text>
</comment>
<dbReference type="AlphaFoldDB" id="R9B2R1"/>
<dbReference type="Proteomes" id="UP000016201">
    <property type="component" value="Unassembled WGS sequence"/>
</dbReference>
<keyword evidence="2" id="KW-1185">Reference proteome</keyword>
<gene>
    <name evidence="1" type="ORF">I593_02550</name>
</gene>
<sequence>MQKPQNKDKSTSQLFKQFLLELISVRAGFYVKQDPHHPETLRK</sequence>
<proteinExistence type="predicted"/>
<dbReference type="PATRIC" id="fig|1120927.3.peg.2484"/>
<protein>
    <submittedName>
        <fullName evidence="1">Uncharacterized protein</fullName>
    </submittedName>
</protein>
<evidence type="ECO:0000313" key="2">
    <source>
        <dbReference type="Proteomes" id="UP000016201"/>
    </source>
</evidence>
<accession>R9B2R1</accession>
<name>R9B2R1_9GAMM</name>
<reference evidence="1 2" key="1">
    <citation type="submission" date="2013-03" db="EMBL/GenBank/DDBJ databases">
        <title>The Genome Sequence of Acinetobacter tandoii CIP 107469.</title>
        <authorList>
            <consortium name="The Broad Institute Genome Sequencing Platform"/>
            <consortium name="The Broad Institute Genome Sequencing Center for Infectious Disease"/>
            <person name="Cerqueira G."/>
            <person name="Feldgarden M."/>
            <person name="Courvalin P."/>
            <person name="Perichon B."/>
            <person name="Grillot-Courvalin C."/>
            <person name="Clermont D."/>
            <person name="Rocha E."/>
            <person name="Yoon E.-J."/>
            <person name="Nemec A."/>
            <person name="Walker B."/>
            <person name="Young S.K."/>
            <person name="Zeng Q."/>
            <person name="Gargeya S."/>
            <person name="Fitzgerald M."/>
            <person name="Haas B."/>
            <person name="Abouelleil A."/>
            <person name="Alvarado L."/>
            <person name="Arachchi H.M."/>
            <person name="Berlin A.M."/>
            <person name="Chapman S.B."/>
            <person name="Dewar J."/>
            <person name="Goldberg J."/>
            <person name="Griggs A."/>
            <person name="Gujja S."/>
            <person name="Hansen M."/>
            <person name="Howarth C."/>
            <person name="Imamovic A."/>
            <person name="Larimer J."/>
            <person name="McCowan C."/>
            <person name="Murphy C."/>
            <person name="Neiman D."/>
            <person name="Pearson M."/>
            <person name="Priest M."/>
            <person name="Roberts A."/>
            <person name="Saif S."/>
            <person name="Shea T."/>
            <person name="Sisk P."/>
            <person name="Sykes S."/>
            <person name="Wortman J."/>
            <person name="Nusbaum C."/>
            <person name="Birren B."/>
        </authorList>
    </citation>
    <scope>NUCLEOTIDE SEQUENCE [LARGE SCALE GENOMIC DNA]</scope>
    <source>
        <strain evidence="1 2">CIP 107469</strain>
    </source>
</reference>
<dbReference type="RefSeq" id="WP_016167586.1">
    <property type="nucleotide sequence ID" value="NZ_JHZG01000004.1"/>
</dbReference>